<feature type="transmembrane region" description="Helical" evidence="6">
    <location>
        <begin position="177"/>
        <end position="195"/>
    </location>
</feature>
<keyword evidence="2" id="KW-0813">Transport</keyword>
<gene>
    <name evidence="8" type="ORF">SGRAN_1741</name>
</gene>
<feature type="transmembrane region" description="Helical" evidence="6">
    <location>
        <begin position="363"/>
        <end position="386"/>
    </location>
</feature>
<feature type="transmembrane region" description="Helical" evidence="6">
    <location>
        <begin position="302"/>
        <end position="322"/>
    </location>
</feature>
<dbReference type="InterPro" id="IPR036259">
    <property type="entry name" value="MFS_trans_sf"/>
</dbReference>
<dbReference type="KEGG" id="sgi:SGRAN_1741"/>
<dbReference type="PANTHER" id="PTHR23505">
    <property type="entry name" value="SPINSTER"/>
    <property type="match status" value="1"/>
</dbReference>
<evidence type="ECO:0000256" key="3">
    <source>
        <dbReference type="ARBA" id="ARBA00022692"/>
    </source>
</evidence>
<accession>A0AA86GKY3</accession>
<name>A0AA86GKY3_9SPHN</name>
<feature type="transmembrane region" description="Helical" evidence="6">
    <location>
        <begin position="269"/>
        <end position="290"/>
    </location>
</feature>
<dbReference type="Proteomes" id="UP000058599">
    <property type="component" value="Chromosome"/>
</dbReference>
<dbReference type="CDD" id="cd17328">
    <property type="entry name" value="MFS_spinster_like"/>
    <property type="match status" value="1"/>
</dbReference>
<dbReference type="PROSITE" id="PS50850">
    <property type="entry name" value="MFS"/>
    <property type="match status" value="1"/>
</dbReference>
<feature type="transmembrane region" description="Helical" evidence="6">
    <location>
        <begin position="20"/>
        <end position="38"/>
    </location>
</feature>
<dbReference type="GO" id="GO:0016020">
    <property type="term" value="C:membrane"/>
    <property type="evidence" value="ECO:0007669"/>
    <property type="project" value="UniProtKB-SubCell"/>
</dbReference>
<feature type="transmembrane region" description="Helical" evidence="6">
    <location>
        <begin position="86"/>
        <end position="106"/>
    </location>
</feature>
<sequence>MGRSERETAGTGRIGNRYLVLALLLLVYIFNFADRMLLGVMATPIKDELHLTDGQLGLLGGTAFALLYATLGVPIGWLADRYSRSWIITVSLCIWSGFTALCGFATGFVTLFLTRLGVGIGEAGGVAPSYSMIADYFGPGERARALGVFSFGIPIGGAIGLAFGGIIATAFDWRTAFITMGAAGLLIAPVFRWLVRDPVRGGAEHGPVEHGPADERPKLAAAIRIIARKPAFWLISFGSALGSTASYGISFWIPSFYVRSFDMPLSQVTLLYAAIILSGGITGIWLGAWLGDRIGPRRPGAYIAIPMCALLVSIPFFALAVLATSPMLSMGLLFIPTMLGSMGYGTVLAAVQNVVPATLRSTASALFLFINNLIGLGLGSAVLGFISDKLTQQYGAQSLRYALLSGALFYLAAAIFYLMAARRVAKDWEA</sequence>
<evidence type="ECO:0000256" key="4">
    <source>
        <dbReference type="ARBA" id="ARBA00022989"/>
    </source>
</evidence>
<dbReference type="Gene3D" id="1.20.1250.20">
    <property type="entry name" value="MFS general substrate transporter like domains"/>
    <property type="match status" value="1"/>
</dbReference>
<evidence type="ECO:0000256" key="6">
    <source>
        <dbReference type="SAM" id="Phobius"/>
    </source>
</evidence>
<evidence type="ECO:0000313" key="8">
    <source>
        <dbReference type="EMBL" id="AMG74120.1"/>
    </source>
</evidence>
<evidence type="ECO:0000313" key="9">
    <source>
        <dbReference type="Proteomes" id="UP000058599"/>
    </source>
</evidence>
<dbReference type="EMBL" id="CP012199">
    <property type="protein sequence ID" value="AMG74120.1"/>
    <property type="molecule type" value="Genomic_DNA"/>
</dbReference>
<evidence type="ECO:0000256" key="2">
    <source>
        <dbReference type="ARBA" id="ARBA00022448"/>
    </source>
</evidence>
<feature type="transmembrane region" description="Helical" evidence="6">
    <location>
        <begin position="398"/>
        <end position="420"/>
    </location>
</feature>
<dbReference type="AlphaFoldDB" id="A0AA86GKY3"/>
<keyword evidence="3 6" id="KW-0812">Transmembrane</keyword>
<dbReference type="SUPFAM" id="SSF103473">
    <property type="entry name" value="MFS general substrate transporter"/>
    <property type="match status" value="1"/>
</dbReference>
<feature type="transmembrane region" description="Helical" evidence="6">
    <location>
        <begin position="58"/>
        <end position="79"/>
    </location>
</feature>
<keyword evidence="9" id="KW-1185">Reference proteome</keyword>
<comment type="subcellular location">
    <subcellularLocation>
        <location evidence="1">Membrane</location>
        <topology evidence="1">Multi-pass membrane protein</topology>
    </subcellularLocation>
</comment>
<evidence type="ECO:0000256" key="1">
    <source>
        <dbReference type="ARBA" id="ARBA00004141"/>
    </source>
</evidence>
<feature type="domain" description="Major facilitator superfamily (MFS) profile" evidence="7">
    <location>
        <begin position="20"/>
        <end position="424"/>
    </location>
</feature>
<keyword evidence="4 6" id="KW-1133">Transmembrane helix</keyword>
<proteinExistence type="predicted"/>
<dbReference type="InterPro" id="IPR044770">
    <property type="entry name" value="MFS_spinster-like"/>
</dbReference>
<evidence type="ECO:0000256" key="5">
    <source>
        <dbReference type="ARBA" id="ARBA00023136"/>
    </source>
</evidence>
<protein>
    <submittedName>
        <fullName evidence="8">Major facilitator family transporter</fullName>
    </submittedName>
</protein>
<dbReference type="Pfam" id="PF07690">
    <property type="entry name" value="MFS_1"/>
    <property type="match status" value="1"/>
</dbReference>
<feature type="transmembrane region" description="Helical" evidence="6">
    <location>
        <begin position="231"/>
        <end position="257"/>
    </location>
</feature>
<feature type="transmembrane region" description="Helical" evidence="6">
    <location>
        <begin position="145"/>
        <end position="171"/>
    </location>
</feature>
<reference evidence="8 9" key="1">
    <citation type="journal article" date="2016" name="BMC Genomics">
        <title>Genomic analysis of the nitrate-respiring Sphingopyxis granuli (formerly Sphingomonas macrogoltabida) strain TFA.</title>
        <authorList>
            <person name="Garcia-Romero I."/>
            <person name="Perez-Pulido A.J."/>
            <person name="Gonzalez-Flores Y.E."/>
            <person name="Reyes-Ramirez F."/>
            <person name="Santero E."/>
            <person name="Floriano B."/>
        </authorList>
    </citation>
    <scope>NUCLEOTIDE SEQUENCE [LARGE SCALE GENOMIC DNA]</scope>
    <source>
        <strain evidence="8 9">TFA</strain>
    </source>
</reference>
<keyword evidence="5 6" id="KW-0472">Membrane</keyword>
<feature type="transmembrane region" description="Helical" evidence="6">
    <location>
        <begin position="328"/>
        <end position="351"/>
    </location>
</feature>
<dbReference type="PANTHER" id="PTHR23505:SF79">
    <property type="entry name" value="PROTEIN SPINSTER"/>
    <property type="match status" value="1"/>
</dbReference>
<dbReference type="RefSeq" id="WP_067182673.1">
    <property type="nucleotide sequence ID" value="NZ_CP012199.1"/>
</dbReference>
<organism evidence="8 9">
    <name type="scientific">Sphingopyxis granuli</name>
    <dbReference type="NCBI Taxonomy" id="267128"/>
    <lineage>
        <taxon>Bacteria</taxon>
        <taxon>Pseudomonadati</taxon>
        <taxon>Pseudomonadota</taxon>
        <taxon>Alphaproteobacteria</taxon>
        <taxon>Sphingomonadales</taxon>
        <taxon>Sphingomonadaceae</taxon>
        <taxon>Sphingopyxis</taxon>
    </lineage>
</organism>
<feature type="transmembrane region" description="Helical" evidence="6">
    <location>
        <begin position="112"/>
        <end position="133"/>
    </location>
</feature>
<dbReference type="InterPro" id="IPR020846">
    <property type="entry name" value="MFS_dom"/>
</dbReference>
<dbReference type="InterPro" id="IPR011701">
    <property type="entry name" value="MFS"/>
</dbReference>
<evidence type="ECO:0000259" key="7">
    <source>
        <dbReference type="PROSITE" id="PS50850"/>
    </source>
</evidence>
<dbReference type="GO" id="GO:0022857">
    <property type="term" value="F:transmembrane transporter activity"/>
    <property type="evidence" value="ECO:0007669"/>
    <property type="project" value="InterPro"/>
</dbReference>